<dbReference type="AlphaFoldDB" id="A0A1E3UW34"/>
<dbReference type="SUPFAM" id="SSF52172">
    <property type="entry name" value="CheY-like"/>
    <property type="match status" value="1"/>
</dbReference>
<dbReference type="InterPro" id="IPR001789">
    <property type="entry name" value="Sig_transdc_resp-reg_receiver"/>
</dbReference>
<reference evidence="3" key="2">
    <citation type="submission" date="2019-04" db="EMBL/GenBank/DDBJ databases">
        <authorList>
            <person name="Zou H."/>
        </authorList>
    </citation>
    <scope>NUCLEOTIDE SEQUENCE</scope>
    <source>
        <strain evidence="3">2015oxa</strain>
    </source>
</reference>
<feature type="modified residue" description="4-aspartylphosphate" evidence="1">
    <location>
        <position position="66"/>
    </location>
</feature>
<dbReference type="OrthoDB" id="9796655at2"/>
<feature type="domain" description="Response regulatory" evidence="2">
    <location>
        <begin position="11"/>
        <end position="133"/>
    </location>
</feature>
<dbReference type="EMBL" id="SUNE01000006">
    <property type="protein sequence ID" value="MDG5900484.1"/>
    <property type="molecule type" value="Genomic_DNA"/>
</dbReference>
<comment type="caution">
    <text evidence="3">The sequence shown here is derived from an EMBL/GenBank/DDBJ whole genome shotgun (WGS) entry which is preliminary data.</text>
</comment>
<keyword evidence="1" id="KW-0597">Phosphoprotein</keyword>
<dbReference type="GO" id="GO:0000160">
    <property type="term" value="P:phosphorelay signal transduction system"/>
    <property type="evidence" value="ECO:0007669"/>
    <property type="project" value="InterPro"/>
</dbReference>
<name>A0A1E3UW34_9GAMM</name>
<organism evidence="3">
    <name type="scientific">Shewanella xiamenensis</name>
    <dbReference type="NCBI Taxonomy" id="332186"/>
    <lineage>
        <taxon>Bacteria</taxon>
        <taxon>Pseudomonadati</taxon>
        <taxon>Pseudomonadota</taxon>
        <taxon>Gammaproteobacteria</taxon>
        <taxon>Alteromonadales</taxon>
        <taxon>Shewanellaceae</taxon>
        <taxon>Shewanella</taxon>
    </lineage>
</organism>
<dbReference type="SMART" id="SM00448">
    <property type="entry name" value="REC"/>
    <property type="match status" value="1"/>
</dbReference>
<dbReference type="RefSeq" id="WP_055648652.1">
    <property type="nucleotide sequence ID" value="NZ_BLRE01000038.1"/>
</dbReference>
<dbReference type="PANTHER" id="PTHR44520:SF2">
    <property type="entry name" value="RESPONSE REGULATOR RCP1"/>
    <property type="match status" value="1"/>
</dbReference>
<accession>A0A1E3UW34</accession>
<protein>
    <submittedName>
        <fullName evidence="3">Response regulator</fullName>
    </submittedName>
</protein>
<dbReference type="Proteomes" id="UP001152518">
    <property type="component" value="Unassembled WGS sequence"/>
</dbReference>
<dbReference type="InterPro" id="IPR011006">
    <property type="entry name" value="CheY-like_superfamily"/>
</dbReference>
<reference evidence="3" key="1">
    <citation type="journal article" date="2019" name="Int J Environ Res Public Health">
        <title>Characterization of Chromosome-Mediated BlaOXA-894 in Shewanella xiamenensis Isolated from Pig Wastewater.</title>
        <authorList>
            <person name="Zou H."/>
            <person name="Zhou Z."/>
            <person name="Xia H."/>
            <person name="Zhao Q."/>
            <person name="Li X."/>
        </authorList>
    </citation>
    <scope>NUCLEOTIDE SEQUENCE</scope>
    <source>
        <strain evidence="3">2015oxa</strain>
    </source>
</reference>
<sequence>MSNSHDYKQVTILLVDDDDVDYMAVQRAMKQLRLLNPLVRARDGLEALTILTHTNAIKGSYLILLDLNMPRMNGFEFLEHIRSDPTLSSSVVFMLTTSSTDEDRMRAYRHHVAGYMVKTDIKDGFHNIFNMLEGYWRIVELPSV</sequence>
<evidence type="ECO:0000259" key="2">
    <source>
        <dbReference type="PROSITE" id="PS50110"/>
    </source>
</evidence>
<dbReference type="GeneID" id="75190367"/>
<proteinExistence type="predicted"/>
<dbReference type="Gene3D" id="3.40.50.2300">
    <property type="match status" value="1"/>
</dbReference>
<evidence type="ECO:0000313" key="3">
    <source>
        <dbReference type="EMBL" id="MDG5900484.1"/>
    </source>
</evidence>
<evidence type="ECO:0000256" key="1">
    <source>
        <dbReference type="PROSITE-ProRule" id="PRU00169"/>
    </source>
</evidence>
<dbReference type="Pfam" id="PF00072">
    <property type="entry name" value="Response_reg"/>
    <property type="match status" value="1"/>
</dbReference>
<dbReference type="PROSITE" id="PS50110">
    <property type="entry name" value="RESPONSE_REGULATORY"/>
    <property type="match status" value="1"/>
</dbReference>
<dbReference type="PANTHER" id="PTHR44520">
    <property type="entry name" value="RESPONSE REGULATOR RCP1-RELATED"/>
    <property type="match status" value="1"/>
</dbReference>
<dbReference type="InterPro" id="IPR052893">
    <property type="entry name" value="TCS_response_regulator"/>
</dbReference>
<dbReference type="CDD" id="cd17557">
    <property type="entry name" value="REC_Rcp-like"/>
    <property type="match status" value="1"/>
</dbReference>
<gene>
    <name evidence="3" type="ORF">E2650_11425</name>
</gene>